<dbReference type="EMBL" id="JACBZA010000001">
    <property type="protein sequence ID" value="NYH84591.1"/>
    <property type="molecule type" value="Genomic_DNA"/>
</dbReference>
<protein>
    <submittedName>
        <fullName evidence="1">Uncharacterized protein</fullName>
    </submittedName>
</protein>
<comment type="caution">
    <text evidence="1">The sequence shown here is derived from an EMBL/GenBank/DDBJ whole genome shotgun (WGS) entry which is preliminary data.</text>
</comment>
<sequence length="30" mass="3573">MLNVRTRATMVNSGYQRYFHCALYQPVQPK</sequence>
<keyword evidence="2" id="KW-1185">Reference proteome</keyword>
<dbReference type="Proteomes" id="UP000533017">
    <property type="component" value="Unassembled WGS sequence"/>
</dbReference>
<proteinExistence type="predicted"/>
<evidence type="ECO:0000313" key="2">
    <source>
        <dbReference type="Proteomes" id="UP000533017"/>
    </source>
</evidence>
<reference evidence="1 2" key="1">
    <citation type="submission" date="2020-07" db="EMBL/GenBank/DDBJ databases">
        <title>Sequencing the genomes of 1000 actinobacteria strains.</title>
        <authorList>
            <person name="Klenk H.-P."/>
        </authorList>
    </citation>
    <scope>NUCLEOTIDE SEQUENCE [LARGE SCALE GENOMIC DNA]</scope>
    <source>
        <strain evidence="1 2">DSM 45117</strain>
    </source>
</reference>
<organism evidence="1 2">
    <name type="scientific">Actinopolymorpha cephalotaxi</name>
    <dbReference type="NCBI Taxonomy" id="504797"/>
    <lineage>
        <taxon>Bacteria</taxon>
        <taxon>Bacillati</taxon>
        <taxon>Actinomycetota</taxon>
        <taxon>Actinomycetes</taxon>
        <taxon>Propionibacteriales</taxon>
        <taxon>Actinopolymorphaceae</taxon>
        <taxon>Actinopolymorpha</taxon>
    </lineage>
</organism>
<name>A0ABX2S4N6_9ACTN</name>
<gene>
    <name evidence="1" type="ORF">FHR37_003442</name>
</gene>
<evidence type="ECO:0000313" key="1">
    <source>
        <dbReference type="EMBL" id="NYH84591.1"/>
    </source>
</evidence>
<accession>A0ABX2S4N6</accession>